<dbReference type="PANTHER" id="PTHR36303:SF1">
    <property type="entry name" value="2',3'-CYCLIC-NUCLEOTIDE 2'-PHOSPHODIESTERASE"/>
    <property type="match status" value="1"/>
</dbReference>
<dbReference type="Pfam" id="PF13277">
    <property type="entry name" value="YmdB"/>
    <property type="match status" value="1"/>
</dbReference>
<dbReference type="PANTHER" id="PTHR36303">
    <property type="entry name" value="2',3'-CYCLIC-NUCLEOTIDE 2'-PHOSPHODIESTERASE"/>
    <property type="match status" value="1"/>
</dbReference>
<proteinExistence type="inferred from homology"/>
<dbReference type="GO" id="GO:0004113">
    <property type="term" value="F:2',3'-cyclic-nucleotide 3'-phosphodiesterase activity"/>
    <property type="evidence" value="ECO:0007669"/>
    <property type="project" value="TreeGrafter"/>
</dbReference>
<dbReference type="SUPFAM" id="SSF56300">
    <property type="entry name" value="Metallo-dependent phosphatases"/>
    <property type="match status" value="1"/>
</dbReference>
<evidence type="ECO:0000313" key="7">
    <source>
        <dbReference type="EMBL" id="KPJ50379.1"/>
    </source>
</evidence>
<evidence type="ECO:0000256" key="5">
    <source>
        <dbReference type="PIRSR" id="PIRSR004789-50"/>
    </source>
</evidence>
<feature type="binding site" evidence="6">
    <location>
        <position position="12"/>
    </location>
    <ligand>
        <name>Fe cation</name>
        <dbReference type="ChEBI" id="CHEBI:24875"/>
        <label>1</label>
    </ligand>
</feature>
<dbReference type="Gene3D" id="3.60.21.10">
    <property type="match status" value="1"/>
</dbReference>
<evidence type="ECO:0000256" key="4">
    <source>
        <dbReference type="ARBA" id="ARBA00061401"/>
    </source>
</evidence>
<dbReference type="PATRIC" id="fig|1703771.3.peg.785"/>
<organism evidence="7 8">
    <name type="scientific">candidate division TA06 bacterium DG_26</name>
    <dbReference type="NCBI Taxonomy" id="1703771"/>
    <lineage>
        <taxon>Bacteria</taxon>
        <taxon>Bacteria division TA06</taxon>
    </lineage>
</organism>
<dbReference type="GO" id="GO:0046872">
    <property type="term" value="F:metal ion binding"/>
    <property type="evidence" value="ECO:0007669"/>
    <property type="project" value="UniProtKB-KW"/>
</dbReference>
<keyword evidence="2" id="KW-0378">Hydrolase</keyword>
<comment type="similarity">
    <text evidence="4">Belongs to the YmdB-like family.</text>
</comment>
<reference evidence="7 8" key="1">
    <citation type="journal article" date="2015" name="Microbiome">
        <title>Genomic resolution of linkages in carbon, nitrogen, and sulfur cycling among widespread estuary sediment bacteria.</title>
        <authorList>
            <person name="Baker B.J."/>
            <person name="Lazar C.S."/>
            <person name="Teske A.P."/>
            <person name="Dick G.J."/>
        </authorList>
    </citation>
    <scope>NUCLEOTIDE SEQUENCE [LARGE SCALE GENOMIC DNA]</scope>
    <source>
        <strain evidence="7">DG_26</strain>
    </source>
</reference>
<evidence type="ECO:0000256" key="3">
    <source>
        <dbReference type="ARBA" id="ARBA00023004"/>
    </source>
</evidence>
<dbReference type="Proteomes" id="UP000051124">
    <property type="component" value="Unassembled WGS sequence"/>
</dbReference>
<feature type="binding site" evidence="6">
    <location>
        <position position="71"/>
    </location>
    <ligand>
        <name>Fe cation</name>
        <dbReference type="ChEBI" id="CHEBI:24875"/>
        <label>2</label>
    </ligand>
</feature>
<feature type="binding site" evidence="6">
    <location>
        <position position="154"/>
    </location>
    <ligand>
        <name>Fe cation</name>
        <dbReference type="ChEBI" id="CHEBI:24875"/>
        <label>2</label>
    </ligand>
</feature>
<keyword evidence="1 6" id="KW-0479">Metal-binding</keyword>
<feature type="binding site" evidence="6">
    <location>
        <position position="43"/>
    </location>
    <ligand>
        <name>Fe cation</name>
        <dbReference type="ChEBI" id="CHEBI:24875"/>
        <label>2</label>
    </ligand>
</feature>
<dbReference type="InterPro" id="IPR029052">
    <property type="entry name" value="Metallo-depent_PP-like"/>
</dbReference>
<evidence type="ECO:0000256" key="1">
    <source>
        <dbReference type="ARBA" id="ARBA00022723"/>
    </source>
</evidence>
<accession>A0A0S7WJN8</accession>
<dbReference type="InterPro" id="IPR005235">
    <property type="entry name" value="YmdB-like"/>
</dbReference>
<sequence>MPNEIHLLLIADIVGKPGRKVVEQILPRLRAEYALDFIIANGENAAGGYGITPTVAEELFSLGVDCITSGNHVWERKEIIAYLNTESKLLRPLNYPQGVPGRGSGIFESNGRKIGVVNLQGRLFMNAIDCPFTVGRIEVEHMSRETPLIIVDFHAEATSEKKALGWALDGKVTAVIGTHTHVQTADEMIYPRGTAYITDCGMTGPFDSVIGVNKEKAVERFATQIPWRLDVAKVDLRLNAVMVRADVSSGKAISIERIERRLQE</sequence>
<feature type="binding site" evidence="6">
    <location>
        <position position="181"/>
    </location>
    <ligand>
        <name>Fe cation</name>
        <dbReference type="ChEBI" id="CHEBI:24875"/>
        <label>1</label>
    </ligand>
</feature>
<feature type="active site" description="Proton donor" evidence="5">
    <location>
        <position position="72"/>
    </location>
</feature>
<feature type="binding site" evidence="6">
    <location>
        <position position="44"/>
    </location>
    <ligand>
        <name>Fe cation</name>
        <dbReference type="ChEBI" id="CHEBI:24875"/>
        <label>1</label>
    </ligand>
</feature>
<dbReference type="NCBIfam" id="TIGR00282">
    <property type="entry name" value="TIGR00282 family metallophosphoesterase"/>
    <property type="match status" value="1"/>
</dbReference>
<dbReference type="FunFam" id="3.60.21.10:FF:000016">
    <property type="entry name" value="Putative metallophosphoesterase"/>
    <property type="match status" value="1"/>
</dbReference>
<dbReference type="EMBL" id="LIZT01000023">
    <property type="protein sequence ID" value="KPJ50379.1"/>
    <property type="molecule type" value="Genomic_DNA"/>
</dbReference>
<keyword evidence="3" id="KW-0408">Iron</keyword>
<dbReference type="PIRSF" id="PIRSF004789">
    <property type="entry name" value="DR1281"/>
    <property type="match status" value="1"/>
</dbReference>
<evidence type="ECO:0000313" key="8">
    <source>
        <dbReference type="Proteomes" id="UP000051124"/>
    </source>
</evidence>
<dbReference type="AlphaFoldDB" id="A0A0S7WJN8"/>
<evidence type="ECO:0000256" key="6">
    <source>
        <dbReference type="PIRSR" id="PIRSR004789-51"/>
    </source>
</evidence>
<feature type="binding site" evidence="6">
    <location>
        <position position="43"/>
    </location>
    <ligand>
        <name>Fe cation</name>
        <dbReference type="ChEBI" id="CHEBI:24875"/>
        <label>1</label>
    </ligand>
</feature>
<gene>
    <name evidence="7" type="ORF">AMJ40_03095</name>
</gene>
<feature type="binding site" evidence="6">
    <location>
        <position position="179"/>
    </location>
    <ligand>
        <name>Fe cation</name>
        <dbReference type="ChEBI" id="CHEBI:24875"/>
        <label>2</label>
    </ligand>
</feature>
<name>A0A0S7WJN8_UNCT6</name>
<comment type="caution">
    <text evidence="7">The sequence shown here is derived from an EMBL/GenBank/DDBJ whole genome shotgun (WGS) entry which is preliminary data.</text>
</comment>
<protein>
    <submittedName>
        <fullName evidence="7">Metallophosphoesterase</fullName>
    </submittedName>
</protein>
<evidence type="ECO:0000256" key="2">
    <source>
        <dbReference type="ARBA" id="ARBA00022801"/>
    </source>
</evidence>
<dbReference type="CDD" id="cd07382">
    <property type="entry name" value="MPP_DR1281"/>
    <property type="match status" value="1"/>
</dbReference>